<dbReference type="InterPro" id="IPR010021">
    <property type="entry name" value="PGPP1/Gep4"/>
</dbReference>
<gene>
    <name evidence="1" type="ORF">H8S34_02140</name>
</gene>
<dbReference type="SUPFAM" id="SSF56784">
    <property type="entry name" value="HAD-like"/>
    <property type="match status" value="1"/>
</dbReference>
<dbReference type="Gene3D" id="3.40.50.1000">
    <property type="entry name" value="HAD superfamily/HAD-like"/>
    <property type="match status" value="1"/>
</dbReference>
<evidence type="ECO:0000313" key="2">
    <source>
        <dbReference type="Proteomes" id="UP000660021"/>
    </source>
</evidence>
<name>A0ABR7HQA8_9FIRM</name>
<dbReference type="InterPro" id="IPR023214">
    <property type="entry name" value="HAD_sf"/>
</dbReference>
<dbReference type="InterPro" id="IPR036412">
    <property type="entry name" value="HAD-like_sf"/>
</dbReference>
<dbReference type="NCBIfam" id="TIGR01662">
    <property type="entry name" value="HAD-SF-IIIA"/>
    <property type="match status" value="1"/>
</dbReference>
<keyword evidence="2" id="KW-1185">Reference proteome</keyword>
<dbReference type="Proteomes" id="UP000660021">
    <property type="component" value="Unassembled WGS sequence"/>
</dbReference>
<dbReference type="InterPro" id="IPR006439">
    <property type="entry name" value="HAD-SF_hydro_IA"/>
</dbReference>
<protein>
    <submittedName>
        <fullName evidence="1">YqeG family HAD IIIA-type phosphatase</fullName>
    </submittedName>
</protein>
<dbReference type="Pfam" id="PF00702">
    <property type="entry name" value="Hydrolase"/>
    <property type="match status" value="1"/>
</dbReference>
<dbReference type="PANTHER" id="PTHR19288:SF25">
    <property type="entry name" value="PHOSPHATIDYLGLYCEROPHOSPHATASE GEP4, MITOCHONDRIAL"/>
    <property type="match status" value="1"/>
</dbReference>
<dbReference type="NCBIfam" id="TIGR01668">
    <property type="entry name" value="YqeG_hyp_ppase"/>
    <property type="match status" value="1"/>
</dbReference>
<reference evidence="1 2" key="1">
    <citation type="submission" date="2020-08" db="EMBL/GenBank/DDBJ databases">
        <title>Genome public.</title>
        <authorList>
            <person name="Liu C."/>
            <person name="Sun Q."/>
        </authorList>
    </citation>
    <scope>NUCLEOTIDE SEQUENCE [LARGE SCALE GENOMIC DNA]</scope>
    <source>
        <strain evidence="1 2">New-38</strain>
    </source>
</reference>
<sequence length="200" mass="22078">MVEQCYNANYGVSRYNGLYAGQVGNSPAERRWTVALSLLADRVFPSVQAISPRWLAQEGITLLLADLDNTLSAYGVPEPDEPVRAWERALREAGVTLFILSNNRKPERARRYAQSLGVPYIGHAGKPKPGSFHRAMEQMGVGPGQTAIVGDQIFTDILGGKRAGVRTLLVEPIRLAGNPGRYLRYAAEWPFRALAKQRSK</sequence>
<comment type="caution">
    <text evidence="1">The sequence shown here is derived from an EMBL/GenBank/DDBJ whole genome shotgun (WGS) entry which is preliminary data.</text>
</comment>
<accession>A0ABR7HQA8</accession>
<dbReference type="NCBIfam" id="TIGR01549">
    <property type="entry name" value="HAD-SF-IA-v1"/>
    <property type="match status" value="1"/>
</dbReference>
<proteinExistence type="predicted"/>
<dbReference type="CDD" id="cd16416">
    <property type="entry name" value="HAD_BsYqeG-like"/>
    <property type="match status" value="1"/>
</dbReference>
<evidence type="ECO:0000313" key="1">
    <source>
        <dbReference type="EMBL" id="MBC5729631.1"/>
    </source>
</evidence>
<dbReference type="InterPro" id="IPR006549">
    <property type="entry name" value="HAD-SF_hydro_IIIA"/>
</dbReference>
<dbReference type="EMBL" id="JACOPR010000001">
    <property type="protein sequence ID" value="MBC5729631.1"/>
    <property type="molecule type" value="Genomic_DNA"/>
</dbReference>
<organism evidence="1 2">
    <name type="scientific">Pseudoflavonifractor hominis</name>
    <dbReference type="NCBI Taxonomy" id="2763059"/>
    <lineage>
        <taxon>Bacteria</taxon>
        <taxon>Bacillati</taxon>
        <taxon>Bacillota</taxon>
        <taxon>Clostridia</taxon>
        <taxon>Eubacteriales</taxon>
        <taxon>Oscillospiraceae</taxon>
        <taxon>Pseudoflavonifractor</taxon>
    </lineage>
</organism>
<dbReference type="PANTHER" id="PTHR19288">
    <property type="entry name" value="4-NITROPHENYLPHOSPHATASE-RELATED"/>
    <property type="match status" value="1"/>
</dbReference>